<evidence type="ECO:0000313" key="1">
    <source>
        <dbReference type="EMBL" id="OUS14602.1"/>
    </source>
</evidence>
<protein>
    <submittedName>
        <fullName evidence="1">Uncharacterized protein</fullName>
    </submittedName>
</protein>
<dbReference type="Proteomes" id="UP000196102">
    <property type="component" value="Unassembled WGS sequence"/>
</dbReference>
<evidence type="ECO:0000313" key="2">
    <source>
        <dbReference type="Proteomes" id="UP000196102"/>
    </source>
</evidence>
<proteinExistence type="predicted"/>
<comment type="caution">
    <text evidence="1">The sequence shown here is derived from an EMBL/GenBank/DDBJ whole genome shotgun (WGS) entry which is preliminary data.</text>
</comment>
<gene>
    <name evidence="1" type="ORF">A9Q93_07480</name>
</gene>
<name>A0A1Z8AW89_9FLAO</name>
<dbReference type="AlphaFoldDB" id="A0A1Z8AW89"/>
<reference evidence="2" key="1">
    <citation type="journal article" date="2017" name="Proc. Natl. Acad. Sci. U.S.A.">
        <title>Simulation of Deepwater Horizon oil plume reveals substrate specialization within a complex community of hydrocarbon-degraders.</title>
        <authorList>
            <person name="Hu P."/>
            <person name="Dubinsky E.A."/>
            <person name="Probst A.J."/>
            <person name="Wang J."/>
            <person name="Sieber C.M.K."/>
            <person name="Tom L.M."/>
            <person name="Gardinali P."/>
            <person name="Banfield J.F."/>
            <person name="Atlas R.M."/>
            <person name="Andersen G.L."/>
        </authorList>
    </citation>
    <scope>NUCLEOTIDE SEQUENCE [LARGE SCALE GENOMIC DNA]</scope>
</reference>
<accession>A0A1Z8AW89</accession>
<organism evidence="1 2">
    <name type="scientific">Nonlabens dokdonensis</name>
    <dbReference type="NCBI Taxonomy" id="328515"/>
    <lineage>
        <taxon>Bacteria</taxon>
        <taxon>Pseudomonadati</taxon>
        <taxon>Bacteroidota</taxon>
        <taxon>Flavobacteriia</taxon>
        <taxon>Flavobacteriales</taxon>
        <taxon>Flavobacteriaceae</taxon>
        <taxon>Nonlabens</taxon>
    </lineage>
</organism>
<dbReference type="EMBL" id="MAAX01000117">
    <property type="protein sequence ID" value="OUS14602.1"/>
    <property type="molecule type" value="Genomic_DNA"/>
</dbReference>
<dbReference type="RefSeq" id="WP_303686788.1">
    <property type="nucleotide sequence ID" value="NZ_CAJXYO010000021.1"/>
</dbReference>
<sequence length="285" mass="32661">MNSLHKKSLSNIYHWLNSLSTDQACDQIVPILALVKICKLNKDFLQEEFNTLTTKFLKQVDVIDYVEQDIFHSLLAIDLVESSGNLSHKYNAAAYKSILKELWIEGLYANKKNLLDSVFIHHEKTSDVLEISIQLDRYSANIDKKISKVMNLVEAQSNYGRRIIKTDKLSILLIEAMATRAQRANDITTAARCLRSRLYVSTHDSLLMKSGMKFLLSQQCFDGSFGDYDADLLKIKNEKHREKSTLKIKLIVAIQIVWTIMEYNGYNLFSSFQDQGTFSTTTKPM</sequence>